<reference evidence="4" key="4">
    <citation type="journal article" date="2015" name="G3 (Bethesda)">
        <title>Genome sequences of three phytopathogenic species of the Magnaporthaceae family of fungi.</title>
        <authorList>
            <person name="Okagaki L.H."/>
            <person name="Nunes C.C."/>
            <person name="Sailsbery J."/>
            <person name="Clay B."/>
            <person name="Brown D."/>
            <person name="John T."/>
            <person name="Oh Y."/>
            <person name="Young N."/>
            <person name="Fitzgerald M."/>
            <person name="Haas B.J."/>
            <person name="Zeng Q."/>
            <person name="Young S."/>
            <person name="Adiconis X."/>
            <person name="Fan L."/>
            <person name="Levin J.Z."/>
            <person name="Mitchell T.K."/>
            <person name="Okubara P.A."/>
            <person name="Farman M.L."/>
            <person name="Kohn L.M."/>
            <person name="Birren B."/>
            <person name="Ma L.-J."/>
            <person name="Dean R.A."/>
        </authorList>
    </citation>
    <scope>NUCLEOTIDE SEQUENCE</scope>
    <source>
        <strain evidence="4">ATCC 64411 / 73-15</strain>
    </source>
</reference>
<dbReference type="eggNOG" id="ENOG502STPG">
    <property type="taxonomic scope" value="Eukaryota"/>
</dbReference>
<reference evidence="3" key="3">
    <citation type="submission" date="2011-03" db="EMBL/GenBank/DDBJ databases">
        <title>Annotation of Magnaporthe poae ATCC 64411.</title>
        <authorList>
            <person name="Ma L.-J."/>
            <person name="Dead R."/>
            <person name="Young S.K."/>
            <person name="Zeng Q."/>
            <person name="Gargeya S."/>
            <person name="Fitzgerald M."/>
            <person name="Haas B."/>
            <person name="Abouelleil A."/>
            <person name="Alvarado L."/>
            <person name="Arachchi H.M."/>
            <person name="Berlin A."/>
            <person name="Brown A."/>
            <person name="Chapman S.B."/>
            <person name="Chen Z."/>
            <person name="Dunbar C."/>
            <person name="Freedman E."/>
            <person name="Gearin G."/>
            <person name="Gellesch M."/>
            <person name="Goldberg J."/>
            <person name="Griggs A."/>
            <person name="Gujja S."/>
            <person name="Heiman D."/>
            <person name="Howarth C."/>
            <person name="Larson L."/>
            <person name="Lui A."/>
            <person name="MacDonald P.J.P."/>
            <person name="Mehta T."/>
            <person name="Montmayeur A."/>
            <person name="Murphy C."/>
            <person name="Neiman D."/>
            <person name="Pearson M."/>
            <person name="Priest M."/>
            <person name="Roberts A."/>
            <person name="Saif S."/>
            <person name="Shea T."/>
            <person name="Shenoy N."/>
            <person name="Sisk P."/>
            <person name="Stolte C."/>
            <person name="Sykes S."/>
            <person name="Yandava C."/>
            <person name="Wortman J."/>
            <person name="Nusbaum C."/>
            <person name="Birren B."/>
        </authorList>
    </citation>
    <scope>NUCLEOTIDE SEQUENCE</scope>
    <source>
        <strain evidence="3">ATCC 64411</strain>
    </source>
</reference>
<accession>A0A0C4EDJ7</accession>
<organism evidence="4 5">
    <name type="scientific">Magnaporthiopsis poae (strain ATCC 64411 / 73-15)</name>
    <name type="common">Kentucky bluegrass fungus</name>
    <name type="synonym">Magnaporthe poae</name>
    <dbReference type="NCBI Taxonomy" id="644358"/>
    <lineage>
        <taxon>Eukaryota</taxon>
        <taxon>Fungi</taxon>
        <taxon>Dikarya</taxon>
        <taxon>Ascomycota</taxon>
        <taxon>Pezizomycotina</taxon>
        <taxon>Sordariomycetes</taxon>
        <taxon>Sordariomycetidae</taxon>
        <taxon>Magnaporthales</taxon>
        <taxon>Magnaporthaceae</taxon>
        <taxon>Magnaporthiopsis</taxon>
    </lineage>
</organism>
<sequence>MATVPPSLMPAARQYGWNIKFVDYSGNTFAGVYSRDLRVLADLRAVFDFPPTPDLSFWLDGQSSTTPTVLFEASPDNLDHVLETSESGSKAKYIVAHHSSADCRLPAETDLSVHKQAGCANLVRPKCRRHPFYLPVHEKSTDPLVCRLPFRGSASKKPQRGSGSSVQAESGSPSVHAESGSPSVHAESGSPSVHAESGSPSVQSESGATETAENSDVVVPSCLMDKESLQAANKQRNHFRSLAVTLSNFCAVSGVGRSWCPGLSVGPGIQAAHIVPHMQYHLYPRVSDNDRDSTDVQQERTTPVLSDLKAAWENTWSVRNSIILSSAIHEAFDQRLLAIHPDSHLIRVFAPYDLITPYHGRKADFGQGAPDPNALRWHWDVCVLENMGATMGLWRPESVRYPGGTGSPAPGLHLPDAEDEDDGGDSTGPPSALGGPDGRPAKRRRTSQLREQRDEDDMPDLSHSEGSPPTSFAESGRQQGRSRTTKKQRTVVAWLDGIPCGSQDGGISIRDLVPT</sequence>
<dbReference type="Pfam" id="PF13391">
    <property type="entry name" value="HNH_2"/>
    <property type="match status" value="1"/>
</dbReference>
<feature type="compositionally biased region" description="Polar residues" evidence="1">
    <location>
        <begin position="198"/>
        <end position="214"/>
    </location>
</feature>
<evidence type="ECO:0000313" key="4">
    <source>
        <dbReference type="EnsemblFungi" id="MAPG_10799T0"/>
    </source>
</evidence>
<reference evidence="4" key="5">
    <citation type="submission" date="2015-06" db="UniProtKB">
        <authorList>
            <consortium name="EnsemblFungi"/>
        </authorList>
    </citation>
    <scope>IDENTIFICATION</scope>
    <source>
        <strain evidence="4">ATCC 64411</strain>
    </source>
</reference>
<keyword evidence="5" id="KW-1185">Reference proteome</keyword>
<feature type="region of interest" description="Disordered" evidence="1">
    <location>
        <begin position="152"/>
        <end position="216"/>
    </location>
</feature>
<evidence type="ECO:0000313" key="5">
    <source>
        <dbReference type="Proteomes" id="UP000011715"/>
    </source>
</evidence>
<reference evidence="3" key="1">
    <citation type="submission" date="2010-05" db="EMBL/GenBank/DDBJ databases">
        <title>The Genome Sequence of Magnaporthe poae strain ATCC 64411.</title>
        <authorList>
            <consortium name="The Broad Institute Genome Sequencing Platform"/>
            <consortium name="Broad Institute Genome Sequencing Center for Infectious Disease"/>
            <person name="Ma L.-J."/>
            <person name="Dead R."/>
            <person name="Young S."/>
            <person name="Zeng Q."/>
            <person name="Koehrsen M."/>
            <person name="Alvarado L."/>
            <person name="Berlin A."/>
            <person name="Chapman S.B."/>
            <person name="Chen Z."/>
            <person name="Freedman E."/>
            <person name="Gellesch M."/>
            <person name="Goldberg J."/>
            <person name="Griggs A."/>
            <person name="Gujja S."/>
            <person name="Heilman E.R."/>
            <person name="Heiman D."/>
            <person name="Hepburn T."/>
            <person name="Howarth C."/>
            <person name="Jen D."/>
            <person name="Larson L."/>
            <person name="Mehta T."/>
            <person name="Neiman D."/>
            <person name="Pearson M."/>
            <person name="Roberts A."/>
            <person name="Saif S."/>
            <person name="Shea T."/>
            <person name="Shenoy N."/>
            <person name="Sisk P."/>
            <person name="Stolte C."/>
            <person name="Sykes S."/>
            <person name="Walk T."/>
            <person name="White J."/>
            <person name="Yandava C."/>
            <person name="Haas B."/>
            <person name="Nusbaum C."/>
            <person name="Birren B."/>
        </authorList>
    </citation>
    <scope>NUCLEOTIDE SEQUENCE</scope>
    <source>
        <strain evidence="3">ATCC 64411</strain>
    </source>
</reference>
<feature type="compositionally biased region" description="Polar residues" evidence="1">
    <location>
        <begin position="464"/>
        <end position="482"/>
    </location>
</feature>
<dbReference type="OMA" id="ARCATHI"/>
<feature type="domain" description="HNH nuclease" evidence="2">
    <location>
        <begin position="250"/>
        <end position="340"/>
    </location>
</feature>
<dbReference type="InterPro" id="IPR003615">
    <property type="entry name" value="HNH_nuc"/>
</dbReference>
<dbReference type="EnsemblFungi" id="MAPG_10799T0">
    <property type="protein sequence ID" value="MAPG_10799T0"/>
    <property type="gene ID" value="MAPG_10799"/>
</dbReference>
<evidence type="ECO:0000256" key="1">
    <source>
        <dbReference type="SAM" id="MobiDB-lite"/>
    </source>
</evidence>
<dbReference type="Proteomes" id="UP000011715">
    <property type="component" value="Unassembled WGS sequence"/>
</dbReference>
<reference evidence="5" key="2">
    <citation type="submission" date="2010-05" db="EMBL/GenBank/DDBJ databases">
        <title>The genome sequence of Magnaporthe poae strain ATCC 64411.</title>
        <authorList>
            <person name="Ma L.-J."/>
            <person name="Dead R."/>
            <person name="Young S."/>
            <person name="Zeng Q."/>
            <person name="Koehrsen M."/>
            <person name="Alvarado L."/>
            <person name="Berlin A."/>
            <person name="Chapman S.B."/>
            <person name="Chen Z."/>
            <person name="Freedman E."/>
            <person name="Gellesch M."/>
            <person name="Goldberg J."/>
            <person name="Griggs A."/>
            <person name="Gujja S."/>
            <person name="Heilman E.R."/>
            <person name="Heiman D."/>
            <person name="Hepburn T."/>
            <person name="Howarth C."/>
            <person name="Jen D."/>
            <person name="Larson L."/>
            <person name="Mehta T."/>
            <person name="Neiman D."/>
            <person name="Pearson M."/>
            <person name="Roberts A."/>
            <person name="Saif S."/>
            <person name="Shea T."/>
            <person name="Shenoy N."/>
            <person name="Sisk P."/>
            <person name="Stolte C."/>
            <person name="Sykes S."/>
            <person name="Walk T."/>
            <person name="White J."/>
            <person name="Yandava C."/>
            <person name="Haas B."/>
            <person name="Nusbaum C."/>
            <person name="Birren B."/>
        </authorList>
    </citation>
    <scope>NUCLEOTIDE SEQUENCE [LARGE SCALE GENOMIC DNA]</scope>
    <source>
        <strain evidence="5">ATCC 64411 / 73-15</strain>
    </source>
</reference>
<dbReference type="EMBL" id="GL876978">
    <property type="protein sequence ID" value="KLU91850.1"/>
    <property type="molecule type" value="Genomic_DNA"/>
</dbReference>
<dbReference type="EMBL" id="ADBL01002668">
    <property type="status" value="NOT_ANNOTATED_CDS"/>
    <property type="molecule type" value="Genomic_DNA"/>
</dbReference>
<dbReference type="VEuPathDB" id="FungiDB:MAPG_10799"/>
<evidence type="ECO:0000313" key="3">
    <source>
        <dbReference type="EMBL" id="KLU91850.1"/>
    </source>
</evidence>
<proteinExistence type="predicted"/>
<name>A0A0C4EDJ7_MAGP6</name>
<evidence type="ECO:0000259" key="2">
    <source>
        <dbReference type="Pfam" id="PF13391"/>
    </source>
</evidence>
<protein>
    <recommendedName>
        <fullName evidence="2">HNH nuclease domain-containing protein</fullName>
    </recommendedName>
</protein>
<feature type="compositionally biased region" description="Polar residues" evidence="1">
    <location>
        <begin position="161"/>
        <end position="173"/>
    </location>
</feature>
<feature type="region of interest" description="Disordered" evidence="1">
    <location>
        <begin position="402"/>
        <end position="489"/>
    </location>
</feature>
<dbReference type="OrthoDB" id="2142759at2759"/>
<dbReference type="AlphaFoldDB" id="A0A0C4EDJ7"/>
<gene>
    <name evidence="3" type="ORF">MAPG_10799</name>
</gene>